<dbReference type="SUPFAM" id="SSF56672">
    <property type="entry name" value="DNA/RNA polymerases"/>
    <property type="match status" value="1"/>
</dbReference>
<dbReference type="Pfam" id="PF14223">
    <property type="entry name" value="Retrotran_gag_2"/>
    <property type="match status" value="1"/>
</dbReference>
<organism evidence="5">
    <name type="scientific">Tanacetum cinerariifolium</name>
    <name type="common">Dalmatian daisy</name>
    <name type="synonym">Chrysanthemum cinerariifolium</name>
    <dbReference type="NCBI Taxonomy" id="118510"/>
    <lineage>
        <taxon>Eukaryota</taxon>
        <taxon>Viridiplantae</taxon>
        <taxon>Streptophyta</taxon>
        <taxon>Embryophyta</taxon>
        <taxon>Tracheophyta</taxon>
        <taxon>Spermatophyta</taxon>
        <taxon>Magnoliopsida</taxon>
        <taxon>eudicotyledons</taxon>
        <taxon>Gunneridae</taxon>
        <taxon>Pentapetalae</taxon>
        <taxon>asterids</taxon>
        <taxon>campanulids</taxon>
        <taxon>Asterales</taxon>
        <taxon>Asteraceae</taxon>
        <taxon>Asteroideae</taxon>
        <taxon>Anthemideae</taxon>
        <taxon>Anthemidinae</taxon>
        <taxon>Tanacetum</taxon>
    </lineage>
</organism>
<dbReference type="SUPFAM" id="SSF53098">
    <property type="entry name" value="Ribonuclease H-like"/>
    <property type="match status" value="1"/>
</dbReference>
<dbReference type="InterPro" id="IPR025724">
    <property type="entry name" value="GAG-pre-integrase_dom"/>
</dbReference>
<gene>
    <name evidence="5" type="ORF">Tci_064326</name>
</gene>
<dbReference type="Pfam" id="PF07727">
    <property type="entry name" value="RVT_2"/>
    <property type="match status" value="1"/>
</dbReference>
<feature type="compositionally biased region" description="Polar residues" evidence="3">
    <location>
        <begin position="762"/>
        <end position="771"/>
    </location>
</feature>
<keyword evidence="1" id="KW-0479">Metal-binding</keyword>
<dbReference type="GO" id="GO:0046872">
    <property type="term" value="F:metal ion binding"/>
    <property type="evidence" value="ECO:0007669"/>
    <property type="project" value="UniProtKB-KW"/>
</dbReference>
<sequence length="1682" mass="192013">MREKDVLMIFELEKTDDKIISGKVIYGVKNESLVTPTKLLQRKQTKVQQVKVLQKKGRTVAITTEDMQKRRNDVKARTTLLLALLDENHLRFSKYETAKELWEAILKTFGGNEATKKTKKNQLKMQYGNFKAEGSETLEQTFNRFTDVAAASLSHDTVCAYKATQLNGSQIKYKDITQIDEDDIEEMDIKWNITLLSMRADRVCKASRSQDRGKRESYKQGLKEEEPAPKALMSIDGFRMDWSYMANEEENHALVADDEVQVQVQVKITTKKFPPPAQIYSPPKKDLSWTGLPEFVDDTITDYSRPTPSIDASKCNKSKLQSSNFSAFEHGESSDSILSKPMIMFLKEADCPRVIKTNNTKNARKSTVKYAEMYMNISKGPKVRGNQRNWNNLKSQQLGKDFLMQNKACFKCGYFYHMTSNCDVWVDKGKTWPKDNYAHKSNPHNNIDDKGYWDSGCSRHMTGNISYLFEYEPYDGGYVSFGHEGGKIVGKDFKLNDDTNVLFRTPRQHNMYSIDLNNIVPHKNLTCLVKKASVDESMLWHRRLGHLNFKTMNKLVRNNLVKGLPSKCFENDHTCVACLKGKQHKVSCKTKLVNYVSKPLHTLHMDLFGPTFVSSLNHKWYCLVVTDDFSRCDNGGEFKNKEMNELCTKKGIKREFSNARTPQQNGVAKRRNRTLIEAARTMLADAKLPVTFWAEAVNTAVSNKRTKKVEENLHVDFLENKLIEKRAGPNWFFDIDTLTNSINYVPVVVAGTSSTNISAHMEASNDTIRNNDTQDDSKKEQDCNADVPESSRISNPTATSKVPSADLVEPAVSLTVESDILTVGSPVPTVCLDISPDSSSGLRLISKEDLSQKETPSLGNALTLSNKFEDTFGVEADLSNMEISIPEEPKKIFDSLKDPRVRLIGTKWLLKNKKYERGIVIRNKARLVAQGYTQEEGIDYEEMDVKSAFLYVTIDEEVYVMQPPGFQDPKFPERVYKVEKAMYGLYQAPRAWYGTLSKYLLDNGFQRGTTDQTLFIRKHKGEFLLVQVYVDYIIFGSSNLQLCREFEALMHDKFQMSAMGELTFFLSLQVLEKKDGIFLSQDKCVGDILKKFRYSDVRSANTPMDKENPWGKYRPVTPKECHLHAIKTIFRNPKGHPKLGPWYLKESPSDLVAYSDSDYGGATQDRKSTSGDDNVEDLLTKPFDAGRFQYLVLAFCDYHNMVDILEKTEHNTDFHQIVDFLEASHIRYALTISPTVYVSHIRQFWSTARIETTNQETKILATVDDKPQTIFELSLRRHLKLNDEEGISSFPETEIFENLSLMGVYKFSKMIFDGMERNINNEHASLSRDNRQGEAFPTVSSLDAGKDRENIAKTSAMPHESSSRVPSIGADEGRDELGAEKSTELGSNDTEEMVNVLSSMEATNVLSSRGAAASVSLVDVLPVAGVPTVSGSFPTEQIDAQVAREMEEEFARKNQKLSKQLARDSEIARLHAEEELKIMIEGLAKSNEEQRVFYMSVLRSHAGWKTKHFKGMTLEQIKEKFIPVWKQFEDFIPMSSKEESERVKRQGLKIDQGSSKRMKISEGASEEELKGMMQLVPLEEQFDRDDLHQLWTLVKETFSTKQATRDKEKELWVELKRMFEPDFEDQLWTHHQAFMHDPLDWKLYDTCGVHHVSTKDQKIFMLVEKDYPLRKGLATVMISNKL</sequence>
<proteinExistence type="predicted"/>
<dbReference type="Gene3D" id="3.30.420.10">
    <property type="entry name" value="Ribonuclease H-like superfamily/Ribonuclease H"/>
    <property type="match status" value="1"/>
</dbReference>
<dbReference type="InterPro" id="IPR043502">
    <property type="entry name" value="DNA/RNA_pol_sf"/>
</dbReference>
<evidence type="ECO:0000256" key="3">
    <source>
        <dbReference type="SAM" id="MobiDB-lite"/>
    </source>
</evidence>
<feature type="region of interest" description="Disordered" evidence="3">
    <location>
        <begin position="762"/>
        <end position="802"/>
    </location>
</feature>
<evidence type="ECO:0000256" key="2">
    <source>
        <dbReference type="ARBA" id="ARBA00022801"/>
    </source>
</evidence>
<evidence type="ECO:0000259" key="4">
    <source>
        <dbReference type="PROSITE" id="PS50994"/>
    </source>
</evidence>
<dbReference type="GO" id="GO:0015074">
    <property type="term" value="P:DNA integration"/>
    <property type="evidence" value="ECO:0007669"/>
    <property type="project" value="InterPro"/>
</dbReference>
<dbReference type="PROSITE" id="PS50994">
    <property type="entry name" value="INTEGRASE"/>
    <property type="match status" value="1"/>
</dbReference>
<evidence type="ECO:0000256" key="1">
    <source>
        <dbReference type="ARBA" id="ARBA00022723"/>
    </source>
</evidence>
<dbReference type="Pfam" id="PF13976">
    <property type="entry name" value="gag_pre-integrs"/>
    <property type="match status" value="1"/>
</dbReference>
<feature type="domain" description="Integrase catalytic" evidence="4">
    <location>
        <begin position="633"/>
        <end position="701"/>
    </location>
</feature>
<dbReference type="InterPro" id="IPR012337">
    <property type="entry name" value="RNaseH-like_sf"/>
</dbReference>
<dbReference type="InterPro" id="IPR039537">
    <property type="entry name" value="Retrotran_Ty1/copia-like"/>
</dbReference>
<keyword evidence="2" id="KW-0378">Hydrolase</keyword>
<dbReference type="InterPro" id="IPR001584">
    <property type="entry name" value="Integrase_cat-core"/>
</dbReference>
<dbReference type="GO" id="GO:0003676">
    <property type="term" value="F:nucleic acid binding"/>
    <property type="evidence" value="ECO:0007669"/>
    <property type="project" value="InterPro"/>
</dbReference>
<name>A0A6L2P1G8_TANCI</name>
<comment type="caution">
    <text evidence="5">The sequence shown here is derived from an EMBL/GenBank/DDBJ whole genome shotgun (WGS) entry which is preliminary data.</text>
</comment>
<dbReference type="InterPro" id="IPR013103">
    <property type="entry name" value="RVT_2"/>
</dbReference>
<dbReference type="InterPro" id="IPR036397">
    <property type="entry name" value="RNaseH_sf"/>
</dbReference>
<feature type="region of interest" description="Disordered" evidence="3">
    <location>
        <begin position="206"/>
        <end position="225"/>
    </location>
</feature>
<feature type="compositionally biased region" description="Basic and acidic residues" evidence="3">
    <location>
        <begin position="1371"/>
        <end position="1383"/>
    </location>
</feature>
<feature type="compositionally biased region" description="Polar residues" evidence="3">
    <location>
        <begin position="791"/>
        <end position="802"/>
    </location>
</feature>
<protein>
    <recommendedName>
        <fullName evidence="4">Integrase catalytic domain-containing protein</fullName>
    </recommendedName>
</protein>
<reference evidence="5" key="1">
    <citation type="journal article" date="2019" name="Sci. Rep.">
        <title>Draft genome of Tanacetum cinerariifolium, the natural source of mosquito coil.</title>
        <authorList>
            <person name="Yamashiro T."/>
            <person name="Shiraishi A."/>
            <person name="Satake H."/>
            <person name="Nakayama K."/>
        </authorList>
    </citation>
    <scope>NUCLEOTIDE SEQUENCE</scope>
</reference>
<dbReference type="EMBL" id="BKCJ010010608">
    <property type="protein sequence ID" value="GEU92348.1"/>
    <property type="molecule type" value="Genomic_DNA"/>
</dbReference>
<dbReference type="PANTHER" id="PTHR42648">
    <property type="entry name" value="TRANSPOSASE, PUTATIVE-RELATED"/>
    <property type="match status" value="1"/>
</dbReference>
<dbReference type="GO" id="GO:0016787">
    <property type="term" value="F:hydrolase activity"/>
    <property type="evidence" value="ECO:0007669"/>
    <property type="project" value="UniProtKB-KW"/>
</dbReference>
<evidence type="ECO:0000313" key="5">
    <source>
        <dbReference type="EMBL" id="GEU92348.1"/>
    </source>
</evidence>
<dbReference type="PANTHER" id="PTHR42648:SF32">
    <property type="entry name" value="RIBONUCLEASE H-LIKE DOMAIN, GAG-PRE-INTEGRASE DOMAIN PROTEIN-RELATED"/>
    <property type="match status" value="1"/>
</dbReference>
<accession>A0A6L2P1G8</accession>
<feature type="region of interest" description="Disordered" evidence="3">
    <location>
        <begin position="1324"/>
        <end position="1388"/>
    </location>
</feature>